<keyword evidence="2" id="KW-1185">Reference proteome</keyword>
<sequence>MKKMRKTRKDTETHTEKIDFKKLLLHTDLKIFLPRRHAMFFLQYIYVWRNLSEISAINQFQHMLTSFPSVGKKKRPHLLSVQTKSKAKKYKYKYKYMSPGKFYVYKGKQCLECIYLFMCNLKGFKTLILKKTNDNKKTKMGNISMGDYTRKFQGYGLGWEVRPIKRRWQLKMEKETFFIVDKGQHPIAEDVIMANSYETKRMMKTFNIVSVPQNVIFSFVLRTFDHAKTQYFKLAKQNMKKIQIVGTHQYLEPPAEGGLSLPLLDFKEVGPLQILNSCCYYFCNPWLLSLEGSAIGQSCLLIEETDLVLSSKACFSISILLPSSGMLESHKAPDSYI</sequence>
<evidence type="ECO:0000313" key="1">
    <source>
        <dbReference type="EMBL" id="ETE70204.1"/>
    </source>
</evidence>
<reference evidence="1 2" key="1">
    <citation type="journal article" date="2013" name="Proc. Natl. Acad. Sci. U.S.A.">
        <title>The king cobra genome reveals dynamic gene evolution and adaptation in the snake venom system.</title>
        <authorList>
            <person name="Vonk F.J."/>
            <person name="Casewell N.R."/>
            <person name="Henkel C.V."/>
            <person name="Heimberg A.M."/>
            <person name="Jansen H.J."/>
            <person name="McCleary R.J."/>
            <person name="Kerkkamp H.M."/>
            <person name="Vos R.A."/>
            <person name="Guerreiro I."/>
            <person name="Calvete J.J."/>
            <person name="Wuster W."/>
            <person name="Woods A.E."/>
            <person name="Logan J.M."/>
            <person name="Harrison R.A."/>
            <person name="Castoe T.A."/>
            <person name="de Koning A.P."/>
            <person name="Pollock D.D."/>
            <person name="Yandell M."/>
            <person name="Calderon D."/>
            <person name="Renjifo C."/>
            <person name="Currier R.B."/>
            <person name="Salgado D."/>
            <person name="Pla D."/>
            <person name="Sanz L."/>
            <person name="Hyder A.S."/>
            <person name="Ribeiro J.M."/>
            <person name="Arntzen J.W."/>
            <person name="van den Thillart G.E."/>
            <person name="Boetzer M."/>
            <person name="Pirovano W."/>
            <person name="Dirks R.P."/>
            <person name="Spaink H.P."/>
            <person name="Duboule D."/>
            <person name="McGlinn E."/>
            <person name="Kini R.M."/>
            <person name="Richardson M.K."/>
        </authorList>
    </citation>
    <scope>NUCLEOTIDE SEQUENCE</scope>
    <source>
        <tissue evidence="1">Blood</tissue>
    </source>
</reference>
<feature type="non-terminal residue" evidence="1">
    <location>
        <position position="1"/>
    </location>
</feature>
<proteinExistence type="predicted"/>
<dbReference type="Proteomes" id="UP000018936">
    <property type="component" value="Unassembled WGS sequence"/>
</dbReference>
<name>V8P6L7_OPHHA</name>
<gene>
    <name evidence="1" type="ORF">L345_03989</name>
</gene>
<accession>V8P6L7</accession>
<dbReference type="EMBL" id="AZIM01000594">
    <property type="protein sequence ID" value="ETE70204.1"/>
    <property type="molecule type" value="Genomic_DNA"/>
</dbReference>
<evidence type="ECO:0000313" key="2">
    <source>
        <dbReference type="Proteomes" id="UP000018936"/>
    </source>
</evidence>
<comment type="caution">
    <text evidence="1">The sequence shown here is derived from an EMBL/GenBank/DDBJ whole genome shotgun (WGS) entry which is preliminary data.</text>
</comment>
<organism evidence="1 2">
    <name type="scientific">Ophiophagus hannah</name>
    <name type="common">King cobra</name>
    <name type="synonym">Naja hannah</name>
    <dbReference type="NCBI Taxonomy" id="8665"/>
    <lineage>
        <taxon>Eukaryota</taxon>
        <taxon>Metazoa</taxon>
        <taxon>Chordata</taxon>
        <taxon>Craniata</taxon>
        <taxon>Vertebrata</taxon>
        <taxon>Euteleostomi</taxon>
        <taxon>Lepidosauria</taxon>
        <taxon>Squamata</taxon>
        <taxon>Bifurcata</taxon>
        <taxon>Unidentata</taxon>
        <taxon>Episquamata</taxon>
        <taxon>Toxicofera</taxon>
        <taxon>Serpentes</taxon>
        <taxon>Colubroidea</taxon>
        <taxon>Elapidae</taxon>
        <taxon>Elapinae</taxon>
        <taxon>Ophiophagus</taxon>
    </lineage>
</organism>
<dbReference type="AlphaFoldDB" id="V8P6L7"/>
<protein>
    <submittedName>
        <fullName evidence="1">Uncharacterized protein</fullName>
    </submittedName>
</protein>